<evidence type="ECO:0000256" key="3">
    <source>
        <dbReference type="ARBA" id="ARBA00023125"/>
    </source>
</evidence>
<evidence type="ECO:0000259" key="6">
    <source>
        <dbReference type="PROSITE" id="PS50863"/>
    </source>
</evidence>
<keyword evidence="4" id="KW-0804">Transcription</keyword>
<proteinExistence type="predicted"/>
<evidence type="ECO:0000256" key="4">
    <source>
        <dbReference type="ARBA" id="ARBA00023163"/>
    </source>
</evidence>
<dbReference type="Gene3D" id="2.40.330.10">
    <property type="entry name" value="DNA-binding pseudobarrel domain"/>
    <property type="match status" value="1"/>
</dbReference>
<dbReference type="SUPFAM" id="SSF101936">
    <property type="entry name" value="DNA-binding pseudobarrel domain"/>
    <property type="match status" value="1"/>
</dbReference>
<comment type="caution">
    <text evidence="7">The sequence shown here is derived from an EMBL/GenBank/DDBJ whole genome shotgun (WGS) entry which is preliminary data.</text>
</comment>
<keyword evidence="5" id="KW-0539">Nucleus</keyword>
<keyword evidence="3" id="KW-0238">DNA-binding</keyword>
<dbReference type="PANTHER" id="PTHR31391:SF64">
    <property type="entry name" value="B3 DOMAIN-CONTAINING PROTEIN OS06G0112300"/>
    <property type="match status" value="1"/>
</dbReference>
<name>A0AAN8URY2_9MAGN</name>
<dbReference type="Proteomes" id="UP001370490">
    <property type="component" value="Unassembled WGS sequence"/>
</dbReference>
<dbReference type="PANTHER" id="PTHR31391">
    <property type="entry name" value="B3 DOMAIN-CONTAINING PROTEIN OS11G0197600-RELATED"/>
    <property type="match status" value="1"/>
</dbReference>
<keyword evidence="2" id="KW-0805">Transcription regulation</keyword>
<dbReference type="EMBL" id="JBAMMX010000022">
    <property type="protein sequence ID" value="KAK6918079.1"/>
    <property type="molecule type" value="Genomic_DNA"/>
</dbReference>
<accession>A0AAN8URY2</accession>
<feature type="domain" description="TF-B3" evidence="6">
    <location>
        <begin position="1"/>
        <end position="85"/>
    </location>
</feature>
<comment type="subcellular location">
    <subcellularLocation>
        <location evidence="1">Nucleus</location>
    </subcellularLocation>
</comment>
<dbReference type="InterPro" id="IPR003340">
    <property type="entry name" value="B3_DNA-bd"/>
</dbReference>
<evidence type="ECO:0000313" key="7">
    <source>
        <dbReference type="EMBL" id="KAK6918079.1"/>
    </source>
</evidence>
<reference evidence="7 8" key="1">
    <citation type="submission" date="2023-12" db="EMBL/GenBank/DDBJ databases">
        <title>A high-quality genome assembly for Dillenia turbinata (Dilleniales).</title>
        <authorList>
            <person name="Chanderbali A."/>
        </authorList>
    </citation>
    <scope>NUCLEOTIDE SEQUENCE [LARGE SCALE GENOMIC DNA]</scope>
    <source>
        <strain evidence="7">LSX21</strain>
        <tissue evidence="7">Leaf</tissue>
    </source>
</reference>
<evidence type="ECO:0000256" key="2">
    <source>
        <dbReference type="ARBA" id="ARBA00023015"/>
    </source>
</evidence>
<dbReference type="InterPro" id="IPR015300">
    <property type="entry name" value="DNA-bd_pseudobarrel_sf"/>
</dbReference>
<protein>
    <submittedName>
        <fullName evidence="7">B3 DNA binding domain</fullName>
    </submittedName>
</protein>
<sequence length="104" mass="11864">MTTTGVPCKLFPFLSNATVPIVLTYQNKDWKVLYHGENLKNKRCDIGWRDFEIDNDLKIGDACVFELRECGDEKLKFRIQILRVDFPGELLAKNGGTDVFPIGI</sequence>
<keyword evidence="8" id="KW-1185">Reference proteome</keyword>
<organism evidence="7 8">
    <name type="scientific">Dillenia turbinata</name>
    <dbReference type="NCBI Taxonomy" id="194707"/>
    <lineage>
        <taxon>Eukaryota</taxon>
        <taxon>Viridiplantae</taxon>
        <taxon>Streptophyta</taxon>
        <taxon>Embryophyta</taxon>
        <taxon>Tracheophyta</taxon>
        <taxon>Spermatophyta</taxon>
        <taxon>Magnoliopsida</taxon>
        <taxon>eudicotyledons</taxon>
        <taxon>Gunneridae</taxon>
        <taxon>Pentapetalae</taxon>
        <taxon>Dilleniales</taxon>
        <taxon>Dilleniaceae</taxon>
        <taxon>Dillenia</taxon>
    </lineage>
</organism>
<dbReference type="InterPro" id="IPR044837">
    <property type="entry name" value="REM16-like"/>
</dbReference>
<dbReference type="GO" id="GO:0005634">
    <property type="term" value="C:nucleus"/>
    <property type="evidence" value="ECO:0007669"/>
    <property type="project" value="UniProtKB-SubCell"/>
</dbReference>
<dbReference type="GO" id="GO:0003677">
    <property type="term" value="F:DNA binding"/>
    <property type="evidence" value="ECO:0007669"/>
    <property type="project" value="UniProtKB-KW"/>
</dbReference>
<dbReference type="PROSITE" id="PS50863">
    <property type="entry name" value="B3"/>
    <property type="match status" value="1"/>
</dbReference>
<gene>
    <name evidence="7" type="ORF">RJ641_016501</name>
</gene>
<dbReference type="AlphaFoldDB" id="A0AAN8URY2"/>
<evidence type="ECO:0000313" key="8">
    <source>
        <dbReference type="Proteomes" id="UP001370490"/>
    </source>
</evidence>
<dbReference type="Pfam" id="PF02362">
    <property type="entry name" value="B3"/>
    <property type="match status" value="1"/>
</dbReference>
<evidence type="ECO:0000256" key="5">
    <source>
        <dbReference type="ARBA" id="ARBA00023242"/>
    </source>
</evidence>
<evidence type="ECO:0000256" key="1">
    <source>
        <dbReference type="ARBA" id="ARBA00004123"/>
    </source>
</evidence>